<evidence type="ECO:0000256" key="1">
    <source>
        <dbReference type="ARBA" id="ARBA00004370"/>
    </source>
</evidence>
<dbReference type="PANTHER" id="PTHR21659:SF112">
    <property type="entry name" value="PROTEIN SNA2-RELATED"/>
    <property type="match status" value="1"/>
</dbReference>
<evidence type="ECO:0000313" key="8">
    <source>
        <dbReference type="Proteomes" id="UP000774326"/>
    </source>
</evidence>
<dbReference type="InterPro" id="IPR000612">
    <property type="entry name" value="PMP3"/>
</dbReference>
<comment type="subcellular location">
    <subcellularLocation>
        <location evidence="1">Membrane</location>
    </subcellularLocation>
</comment>
<feature type="transmembrane region" description="Helical" evidence="6">
    <location>
        <begin position="6"/>
        <end position="22"/>
    </location>
</feature>
<feature type="transmembrane region" description="Helical" evidence="6">
    <location>
        <begin position="31"/>
        <end position="53"/>
    </location>
</feature>
<name>A0A9P8Q4B5_WICPI</name>
<evidence type="ECO:0000256" key="4">
    <source>
        <dbReference type="ARBA" id="ARBA00022989"/>
    </source>
</evidence>
<keyword evidence="4 6" id="KW-1133">Transmembrane helix</keyword>
<dbReference type="GO" id="GO:0016020">
    <property type="term" value="C:membrane"/>
    <property type="evidence" value="ECO:0007669"/>
    <property type="project" value="UniProtKB-SubCell"/>
</dbReference>
<dbReference type="PANTHER" id="PTHR21659">
    <property type="entry name" value="HYDROPHOBIC PROTEIN RCI2 LOW TEMPERATURE AND SALT RESPONSIVE PROTEIN LTI6 -RELATED"/>
    <property type="match status" value="1"/>
</dbReference>
<dbReference type="EMBL" id="JAEUBG010002832">
    <property type="protein sequence ID" value="KAH3684002.1"/>
    <property type="molecule type" value="Genomic_DNA"/>
</dbReference>
<evidence type="ECO:0000256" key="6">
    <source>
        <dbReference type="SAM" id="Phobius"/>
    </source>
</evidence>
<evidence type="ECO:0000256" key="3">
    <source>
        <dbReference type="ARBA" id="ARBA00022692"/>
    </source>
</evidence>
<gene>
    <name evidence="7" type="ORF">WICPIJ_005025</name>
</gene>
<sequence>MHSKDWFLVFIAIFLPPVPVLIKRGFFSADFAINILLLILGFFPGLLHALYIISEYPYTEAPGGGLTGNASSGYGAV</sequence>
<dbReference type="AlphaFoldDB" id="A0A9P8Q4B5"/>
<evidence type="ECO:0000256" key="5">
    <source>
        <dbReference type="ARBA" id="ARBA00023136"/>
    </source>
</evidence>
<dbReference type="Proteomes" id="UP000774326">
    <property type="component" value="Unassembled WGS sequence"/>
</dbReference>
<reference evidence="7" key="1">
    <citation type="journal article" date="2021" name="Open Biol.">
        <title>Shared evolutionary footprints suggest mitochondrial oxidative damage underlies multiple complex I losses in fungi.</title>
        <authorList>
            <person name="Schikora-Tamarit M.A."/>
            <person name="Marcet-Houben M."/>
            <person name="Nosek J."/>
            <person name="Gabaldon T."/>
        </authorList>
    </citation>
    <scope>NUCLEOTIDE SEQUENCE</scope>
    <source>
        <strain evidence="7">CBS2887</strain>
    </source>
</reference>
<dbReference type="Pfam" id="PF01679">
    <property type="entry name" value="Pmp3"/>
    <property type="match status" value="1"/>
</dbReference>
<reference evidence="7" key="2">
    <citation type="submission" date="2021-01" db="EMBL/GenBank/DDBJ databases">
        <authorList>
            <person name="Schikora-Tamarit M.A."/>
        </authorList>
    </citation>
    <scope>NUCLEOTIDE SEQUENCE</scope>
    <source>
        <strain evidence="7">CBS2887</strain>
    </source>
</reference>
<evidence type="ECO:0000313" key="7">
    <source>
        <dbReference type="EMBL" id="KAH3684002.1"/>
    </source>
</evidence>
<keyword evidence="3 6" id="KW-0812">Transmembrane</keyword>
<protein>
    <recommendedName>
        <fullName evidence="9">Plasma membrane proteolipid 3</fullName>
    </recommendedName>
</protein>
<accession>A0A9P8Q4B5</accession>
<proteinExistence type="inferred from homology"/>
<keyword evidence="5 6" id="KW-0472">Membrane</keyword>
<evidence type="ECO:0000256" key="2">
    <source>
        <dbReference type="ARBA" id="ARBA00009530"/>
    </source>
</evidence>
<comment type="similarity">
    <text evidence="2">Belongs to the UPF0057 (PMP3) family.</text>
</comment>
<evidence type="ECO:0008006" key="9">
    <source>
        <dbReference type="Google" id="ProtNLM"/>
    </source>
</evidence>
<comment type="caution">
    <text evidence="7">The sequence shown here is derived from an EMBL/GenBank/DDBJ whole genome shotgun (WGS) entry which is preliminary data.</text>
</comment>
<organism evidence="7 8">
    <name type="scientific">Wickerhamomyces pijperi</name>
    <name type="common">Yeast</name>
    <name type="synonym">Pichia pijperi</name>
    <dbReference type="NCBI Taxonomy" id="599730"/>
    <lineage>
        <taxon>Eukaryota</taxon>
        <taxon>Fungi</taxon>
        <taxon>Dikarya</taxon>
        <taxon>Ascomycota</taxon>
        <taxon>Saccharomycotina</taxon>
        <taxon>Saccharomycetes</taxon>
        <taxon>Phaffomycetales</taxon>
        <taxon>Wickerhamomycetaceae</taxon>
        <taxon>Wickerhamomyces</taxon>
    </lineage>
</organism>
<dbReference type="OrthoDB" id="2802411at2759"/>
<keyword evidence="8" id="KW-1185">Reference proteome</keyword>